<keyword evidence="3" id="KW-1185">Reference proteome</keyword>
<proteinExistence type="predicted"/>
<feature type="transmembrane region" description="Helical" evidence="1">
    <location>
        <begin position="70"/>
        <end position="93"/>
    </location>
</feature>
<feature type="transmembrane region" description="Helical" evidence="1">
    <location>
        <begin position="99"/>
        <end position="120"/>
    </location>
</feature>
<accession>A0AAV1Z0M9</accession>
<dbReference type="Proteomes" id="UP001497382">
    <property type="component" value="Unassembled WGS sequence"/>
</dbReference>
<gene>
    <name evidence="2" type="ORF">LARSCL_LOCUS1684</name>
</gene>
<evidence type="ECO:0000256" key="1">
    <source>
        <dbReference type="SAM" id="Phobius"/>
    </source>
</evidence>
<sequence length="125" mass="13943">MEDKIILQAPTTSPDVLIPVNDILEQTYQLQISEDKIRIEDESLAKILSPAPLNRSASEKNGCWSSFRQMAFSLLLCGTMICTIFAVFALNKLFPDKAIIQIVAAIGVLAFVVIFLVMFYKTEKS</sequence>
<organism evidence="2 3">
    <name type="scientific">Larinioides sclopetarius</name>
    <dbReference type="NCBI Taxonomy" id="280406"/>
    <lineage>
        <taxon>Eukaryota</taxon>
        <taxon>Metazoa</taxon>
        <taxon>Ecdysozoa</taxon>
        <taxon>Arthropoda</taxon>
        <taxon>Chelicerata</taxon>
        <taxon>Arachnida</taxon>
        <taxon>Araneae</taxon>
        <taxon>Araneomorphae</taxon>
        <taxon>Entelegynae</taxon>
        <taxon>Araneoidea</taxon>
        <taxon>Araneidae</taxon>
        <taxon>Larinioides</taxon>
    </lineage>
</organism>
<evidence type="ECO:0000313" key="2">
    <source>
        <dbReference type="EMBL" id="CAL1263819.1"/>
    </source>
</evidence>
<name>A0AAV1Z0M9_9ARAC</name>
<evidence type="ECO:0000313" key="3">
    <source>
        <dbReference type="Proteomes" id="UP001497382"/>
    </source>
</evidence>
<dbReference type="EMBL" id="CAXIEN010000010">
    <property type="protein sequence ID" value="CAL1263819.1"/>
    <property type="molecule type" value="Genomic_DNA"/>
</dbReference>
<reference evidence="2 3" key="1">
    <citation type="submission" date="2024-04" db="EMBL/GenBank/DDBJ databases">
        <authorList>
            <person name="Rising A."/>
            <person name="Reimegard J."/>
            <person name="Sonavane S."/>
            <person name="Akerstrom W."/>
            <person name="Nylinder S."/>
            <person name="Hedman E."/>
            <person name="Kallberg Y."/>
        </authorList>
    </citation>
    <scope>NUCLEOTIDE SEQUENCE [LARGE SCALE GENOMIC DNA]</scope>
</reference>
<protein>
    <submittedName>
        <fullName evidence="2">Uncharacterized protein</fullName>
    </submittedName>
</protein>
<keyword evidence="1" id="KW-1133">Transmembrane helix</keyword>
<keyword evidence="1" id="KW-0472">Membrane</keyword>
<keyword evidence="1" id="KW-0812">Transmembrane</keyword>
<dbReference type="AlphaFoldDB" id="A0AAV1Z0M9"/>
<comment type="caution">
    <text evidence="2">The sequence shown here is derived from an EMBL/GenBank/DDBJ whole genome shotgun (WGS) entry which is preliminary data.</text>
</comment>